<evidence type="ECO:0000259" key="5">
    <source>
        <dbReference type="PROSITE" id="PS50110"/>
    </source>
</evidence>
<evidence type="ECO:0000259" key="4">
    <source>
        <dbReference type="PROSITE" id="PS50109"/>
    </source>
</evidence>
<dbReference type="GO" id="GO:0000155">
    <property type="term" value="F:phosphorelay sensor kinase activity"/>
    <property type="evidence" value="ECO:0007669"/>
    <property type="project" value="InterPro"/>
</dbReference>
<keyword evidence="6" id="KW-0418">Kinase</keyword>
<dbReference type="InterPro" id="IPR036097">
    <property type="entry name" value="HisK_dim/P_sf"/>
</dbReference>
<evidence type="ECO:0000256" key="1">
    <source>
        <dbReference type="ARBA" id="ARBA00022553"/>
    </source>
</evidence>
<gene>
    <name evidence="6" type="ORF">MNB_SV-8-1381</name>
</gene>
<dbReference type="CDD" id="cd17546">
    <property type="entry name" value="REC_hyHK_CKI1_RcsC-like"/>
    <property type="match status" value="1"/>
</dbReference>
<dbReference type="Pfam" id="PF00512">
    <property type="entry name" value="HisKA"/>
    <property type="match status" value="1"/>
</dbReference>
<dbReference type="EMBL" id="FPHD01000020">
    <property type="protein sequence ID" value="SFV52809.1"/>
    <property type="molecule type" value="Genomic_DNA"/>
</dbReference>
<dbReference type="InterPro" id="IPR003661">
    <property type="entry name" value="HisK_dim/P_dom"/>
</dbReference>
<evidence type="ECO:0000313" key="6">
    <source>
        <dbReference type="EMBL" id="SFV52809.1"/>
    </source>
</evidence>
<feature type="domain" description="Histidine kinase" evidence="4">
    <location>
        <begin position="387"/>
        <end position="608"/>
    </location>
</feature>
<dbReference type="AlphaFoldDB" id="A0A1W1BH47"/>
<dbReference type="InterPro" id="IPR011006">
    <property type="entry name" value="CheY-like_superfamily"/>
</dbReference>
<evidence type="ECO:0000256" key="2">
    <source>
        <dbReference type="ARBA" id="ARBA00023012"/>
    </source>
</evidence>
<dbReference type="PANTHER" id="PTHR45339:SF1">
    <property type="entry name" value="HYBRID SIGNAL TRANSDUCTION HISTIDINE KINASE J"/>
    <property type="match status" value="1"/>
</dbReference>
<organism evidence="6">
    <name type="scientific">hydrothermal vent metagenome</name>
    <dbReference type="NCBI Taxonomy" id="652676"/>
    <lineage>
        <taxon>unclassified sequences</taxon>
        <taxon>metagenomes</taxon>
        <taxon>ecological metagenomes</taxon>
    </lineage>
</organism>
<dbReference type="Gene3D" id="3.40.50.2300">
    <property type="match status" value="1"/>
</dbReference>
<dbReference type="SUPFAM" id="SSF55874">
    <property type="entry name" value="ATPase domain of HSP90 chaperone/DNA topoisomerase II/histidine kinase"/>
    <property type="match status" value="1"/>
</dbReference>
<feature type="transmembrane region" description="Helical" evidence="3">
    <location>
        <begin position="293"/>
        <end position="314"/>
    </location>
</feature>
<dbReference type="Pfam" id="PF00072">
    <property type="entry name" value="Response_reg"/>
    <property type="match status" value="1"/>
</dbReference>
<dbReference type="Pfam" id="PF02518">
    <property type="entry name" value="HATPase_c"/>
    <property type="match status" value="1"/>
</dbReference>
<dbReference type="SUPFAM" id="SSF47384">
    <property type="entry name" value="Homodimeric domain of signal transducing histidine kinase"/>
    <property type="match status" value="1"/>
</dbReference>
<dbReference type="CDD" id="cd00082">
    <property type="entry name" value="HisKA"/>
    <property type="match status" value="1"/>
</dbReference>
<dbReference type="InterPro" id="IPR003594">
    <property type="entry name" value="HATPase_dom"/>
</dbReference>
<sequence length="906" mass="103926">MFKKMMQLLIIVLPITILFTASSYIGYHAWQKYHTAADLKAQLNNAKLLQSFEHSLLNEIVCVATMSEHKDIMAKVCSKTKKTTDEFMQQIMYQTNDKSLYRLEKVLYNIRHSIKDSGVTAVEKLVNGDLDKQMKKFLQFYTSKLKTYSNDIGEKESIRLYGEISDISYATESEKALVAYYLSLKKPIPAKNLIYWGNVVSASEIPEMNKNHIFSLYAKLEKIWQDQKLQSTLRSIEDIRMDIMSHTSSGNYKSDVAQWVDLVNKKQKVLNSVEVLLLNDIFNGVDKRIQKEFWVSLLSLVSFLLSILAFFILIRYYRNTNAQKGLLDDLASKVRDISENNQTAVEKESIEDPKLAYDYVLSNYRELHDKEKKASEENKIKNNFIANTFYEIRTPLNGILGYIKLLKETSLNIEQSDFVSIIENNSENLNKLVSKVTTQHTIIDKKLEIQNSTFNLIKKMESIVETFAIKADRKDIVLGAFIDPVLPEKVIGDAMRLSQVLTNLINNALESASAYGTVDLFVEKMHTDSNSTTIKFLVKDSGIGFDPEELVSIFAAFNEPNSRKIISGIDIQNLGISDRIIKRMGGKLEIESKKGEGTIFFFTLTLEKSNKTVQENIYPDFKDLRVGLALPSREVDRQIDKNLEFYVTYLGGVFKIYYHDELFGSEEEIELPDVMLVYHNYARLEGELEAFLNLGCKIALITTGTLRSRIDSDKYYFSNIVYSPITMSKIVRILAKSKLEQTRIAQEADQNSKEFENIHALVVEDNVISQKLIKNDLEKFGLKVTVASNGQEAFEMRRENDFDIIFMDIDMPVMDGIETTRKILYYEGINQFKHVPIIALAVNVVDDEQEKYKKIGMDDTITKPFDLGKVERVIQKYCIDLAKEREASEENDLIAKVLSENFLKEE</sequence>
<keyword evidence="6" id="KW-0808">Transferase</keyword>
<accession>A0A1W1BH47</accession>
<keyword evidence="3" id="KW-0472">Membrane</keyword>
<dbReference type="SMART" id="SM00387">
    <property type="entry name" value="HATPase_c"/>
    <property type="match status" value="1"/>
</dbReference>
<dbReference type="SMART" id="SM00388">
    <property type="entry name" value="HisKA"/>
    <property type="match status" value="1"/>
</dbReference>
<dbReference type="PANTHER" id="PTHR45339">
    <property type="entry name" value="HYBRID SIGNAL TRANSDUCTION HISTIDINE KINASE J"/>
    <property type="match status" value="1"/>
</dbReference>
<evidence type="ECO:0000256" key="3">
    <source>
        <dbReference type="SAM" id="Phobius"/>
    </source>
</evidence>
<protein>
    <submittedName>
        <fullName evidence="6">Multi-sensor hybrid histidine kinase</fullName>
        <ecNumber evidence="6">2.7.13.3</ecNumber>
    </submittedName>
</protein>
<keyword evidence="1" id="KW-0597">Phosphoprotein</keyword>
<dbReference type="InterPro" id="IPR036890">
    <property type="entry name" value="HATPase_C_sf"/>
</dbReference>
<dbReference type="SUPFAM" id="SSF52172">
    <property type="entry name" value="CheY-like"/>
    <property type="match status" value="1"/>
</dbReference>
<dbReference type="Gene3D" id="3.30.565.10">
    <property type="entry name" value="Histidine kinase-like ATPase, C-terminal domain"/>
    <property type="match status" value="1"/>
</dbReference>
<dbReference type="InterPro" id="IPR001789">
    <property type="entry name" value="Sig_transdc_resp-reg_receiver"/>
</dbReference>
<reference evidence="6" key="1">
    <citation type="submission" date="2016-10" db="EMBL/GenBank/DDBJ databases">
        <authorList>
            <person name="de Groot N.N."/>
        </authorList>
    </citation>
    <scope>NUCLEOTIDE SEQUENCE</scope>
</reference>
<dbReference type="EC" id="2.7.13.3" evidence="6"/>
<dbReference type="InterPro" id="IPR005467">
    <property type="entry name" value="His_kinase_dom"/>
</dbReference>
<dbReference type="Gene3D" id="1.10.287.130">
    <property type="match status" value="1"/>
</dbReference>
<proteinExistence type="predicted"/>
<feature type="domain" description="Response regulatory" evidence="5">
    <location>
        <begin position="759"/>
        <end position="878"/>
    </location>
</feature>
<keyword evidence="3" id="KW-0812">Transmembrane</keyword>
<keyword evidence="3" id="KW-1133">Transmembrane helix</keyword>
<name>A0A1W1BH47_9ZZZZ</name>
<dbReference type="SMART" id="SM00448">
    <property type="entry name" value="REC"/>
    <property type="match status" value="1"/>
</dbReference>
<keyword evidence="2" id="KW-0902">Two-component regulatory system</keyword>
<dbReference type="PROSITE" id="PS50109">
    <property type="entry name" value="HIS_KIN"/>
    <property type="match status" value="1"/>
</dbReference>
<dbReference type="PROSITE" id="PS50110">
    <property type="entry name" value="RESPONSE_REGULATORY"/>
    <property type="match status" value="1"/>
</dbReference>